<evidence type="ECO:0000256" key="3">
    <source>
        <dbReference type="ARBA" id="ARBA00022729"/>
    </source>
</evidence>
<dbReference type="Pfam" id="PF03480">
    <property type="entry name" value="DctP"/>
    <property type="match status" value="1"/>
</dbReference>
<gene>
    <name evidence="5" type="ORF">GAGA_0902</name>
</gene>
<dbReference type="InterPro" id="IPR018389">
    <property type="entry name" value="DctP_fam"/>
</dbReference>
<keyword evidence="3 4" id="KW-0732">Signal</keyword>
<dbReference type="NCBIfam" id="NF037995">
    <property type="entry name" value="TRAP_S1"/>
    <property type="match status" value="1"/>
</dbReference>
<evidence type="ECO:0000313" key="5">
    <source>
        <dbReference type="EMBL" id="GAC03765.1"/>
    </source>
</evidence>
<dbReference type="EMBL" id="BAEK01000017">
    <property type="protein sequence ID" value="GAC03765.1"/>
    <property type="molecule type" value="Genomic_DNA"/>
</dbReference>
<dbReference type="PANTHER" id="PTHR33376">
    <property type="match status" value="1"/>
</dbReference>
<dbReference type="RefSeq" id="WP_008302627.1">
    <property type="nucleotide sequence ID" value="NZ_BAEK01000017.1"/>
</dbReference>
<protein>
    <submittedName>
        <fullName evidence="5">Uncharacterized protein</fullName>
    </submittedName>
</protein>
<comment type="similarity">
    <text evidence="1">Belongs to the bacterial solute-binding protein 7 family.</text>
</comment>
<accession>A0ABQ0I352</accession>
<sequence>MYSLLKNIGVIAMTMTMTMTTAFAENITFNASVPPSEVVIHSLIKPYLEALEKATNKELTFQLFTAGQMFGALNTMSSIRDGAVKGGMVDAVYHRNQMPYSATFGDLIAFSPEPVAAVGASLETFFKNCPECLLEFKKNNLIALGGTSTAPYTIMCSKELSSLADLKGLRIRGSIDFHFSLIKALGANGVNIPFGDITQSFERGNIDCLLGGPTWLQSFGITDLVKSRVSTVSFGTITLPALVTFQRSTWDGLSEDIKKIMLSNIAKYIANGTIEIIKDNDSAASKAHNAGMQEVVFGEALVSLREKFLVTERLRLIKSGKERGAENVESMLDSYLETYKIWEELSKEINGDKDKFVEVLNKRIYNDLSL</sequence>
<name>A0ABQ0I352_9ALTE</name>
<evidence type="ECO:0000313" key="6">
    <source>
        <dbReference type="Proteomes" id="UP000008372"/>
    </source>
</evidence>
<dbReference type="Gene3D" id="3.40.190.170">
    <property type="entry name" value="Bacterial extracellular solute-binding protein, family 7"/>
    <property type="match status" value="1"/>
</dbReference>
<evidence type="ECO:0000256" key="1">
    <source>
        <dbReference type="ARBA" id="ARBA00009023"/>
    </source>
</evidence>
<proteinExistence type="inferred from homology"/>
<comment type="caution">
    <text evidence="5">The sequence shown here is derived from an EMBL/GenBank/DDBJ whole genome shotgun (WGS) entry which is preliminary data.</text>
</comment>
<dbReference type="Proteomes" id="UP000008372">
    <property type="component" value="Unassembled WGS sequence"/>
</dbReference>
<keyword evidence="2" id="KW-0813">Transport</keyword>
<feature type="signal peptide" evidence="4">
    <location>
        <begin position="1"/>
        <end position="24"/>
    </location>
</feature>
<evidence type="ECO:0000256" key="2">
    <source>
        <dbReference type="ARBA" id="ARBA00022448"/>
    </source>
</evidence>
<reference evidence="5 6" key="1">
    <citation type="journal article" date="2014" name="Environ. Microbiol.">
        <title>Comparative genomics of the marine bacterial genus Glaciecola reveals the high degree of genomic diversity and genomic characteristic for cold adaptation.</title>
        <authorList>
            <person name="Qin Q.L."/>
            <person name="Xie B.B."/>
            <person name="Yu Y."/>
            <person name="Shu Y.L."/>
            <person name="Rong J.C."/>
            <person name="Zhang Y.J."/>
            <person name="Zhao D.L."/>
            <person name="Chen X.L."/>
            <person name="Zhang X.Y."/>
            <person name="Chen B."/>
            <person name="Zhou B.C."/>
            <person name="Zhang Y.Z."/>
        </authorList>
    </citation>
    <scope>NUCLEOTIDE SEQUENCE [LARGE SCALE GENOMIC DNA]</scope>
    <source>
        <strain evidence="5 6">NO2</strain>
    </source>
</reference>
<evidence type="ECO:0000256" key="4">
    <source>
        <dbReference type="SAM" id="SignalP"/>
    </source>
</evidence>
<dbReference type="InterPro" id="IPR038404">
    <property type="entry name" value="TRAP_DctP_sf"/>
</dbReference>
<organism evidence="5 6">
    <name type="scientific">Paraglaciecola agarilytica NO2</name>
    <dbReference type="NCBI Taxonomy" id="1125747"/>
    <lineage>
        <taxon>Bacteria</taxon>
        <taxon>Pseudomonadati</taxon>
        <taxon>Pseudomonadota</taxon>
        <taxon>Gammaproteobacteria</taxon>
        <taxon>Alteromonadales</taxon>
        <taxon>Alteromonadaceae</taxon>
        <taxon>Paraglaciecola</taxon>
    </lineage>
</organism>
<dbReference type="PANTHER" id="PTHR33376:SF7">
    <property type="entry name" value="C4-DICARBOXYLATE-BINDING PROTEIN DCTB"/>
    <property type="match status" value="1"/>
</dbReference>
<feature type="chain" id="PRO_5045749503" evidence="4">
    <location>
        <begin position="25"/>
        <end position="370"/>
    </location>
</feature>
<keyword evidence="6" id="KW-1185">Reference proteome</keyword>